<dbReference type="InterPro" id="IPR008271">
    <property type="entry name" value="Ser/Thr_kinase_AS"/>
</dbReference>
<dbReference type="GO" id="GO:0005524">
    <property type="term" value="F:ATP binding"/>
    <property type="evidence" value="ECO:0007669"/>
    <property type="project" value="UniProtKB-KW"/>
</dbReference>
<keyword evidence="6" id="KW-0067">ATP-binding</keyword>
<evidence type="ECO:0000256" key="4">
    <source>
        <dbReference type="ARBA" id="ARBA00022741"/>
    </source>
</evidence>
<dbReference type="PROSITE" id="PS50011">
    <property type="entry name" value="PROTEIN_KINASE_DOM"/>
    <property type="match status" value="1"/>
</dbReference>
<dbReference type="AlphaFoldDB" id="A0AAW1S0E5"/>
<dbReference type="PANTHER" id="PTHR45998:SF2">
    <property type="entry name" value="SERINE_THREONINE-PROTEIN KINASE 16"/>
    <property type="match status" value="1"/>
</dbReference>
<dbReference type="SUPFAM" id="SSF56112">
    <property type="entry name" value="Protein kinase-like (PK-like)"/>
    <property type="match status" value="1"/>
</dbReference>
<keyword evidence="4" id="KW-0547">Nucleotide-binding</keyword>
<dbReference type="Pfam" id="PF00069">
    <property type="entry name" value="Pkinase"/>
    <property type="match status" value="1"/>
</dbReference>
<comment type="catalytic activity">
    <reaction evidence="8">
        <text>L-seryl-[protein] + ATP = O-phospho-L-seryl-[protein] + ADP + H(+)</text>
        <dbReference type="Rhea" id="RHEA:17989"/>
        <dbReference type="Rhea" id="RHEA-COMP:9863"/>
        <dbReference type="Rhea" id="RHEA-COMP:11604"/>
        <dbReference type="ChEBI" id="CHEBI:15378"/>
        <dbReference type="ChEBI" id="CHEBI:29999"/>
        <dbReference type="ChEBI" id="CHEBI:30616"/>
        <dbReference type="ChEBI" id="CHEBI:83421"/>
        <dbReference type="ChEBI" id="CHEBI:456216"/>
        <dbReference type="EC" id="2.7.11.1"/>
    </reaction>
</comment>
<dbReference type="InterPro" id="IPR011009">
    <property type="entry name" value="Kinase-like_dom_sf"/>
</dbReference>
<dbReference type="EC" id="2.7.11.1" evidence="1"/>
<dbReference type="GO" id="GO:0005737">
    <property type="term" value="C:cytoplasm"/>
    <property type="evidence" value="ECO:0007669"/>
    <property type="project" value="TreeGrafter"/>
</dbReference>
<dbReference type="Gene3D" id="1.10.510.10">
    <property type="entry name" value="Transferase(Phosphotransferase) domain 1"/>
    <property type="match status" value="1"/>
</dbReference>
<accession>A0AAW1S0E5</accession>
<feature type="domain" description="Protein kinase" evidence="9">
    <location>
        <begin position="1"/>
        <end position="314"/>
    </location>
</feature>
<evidence type="ECO:0000256" key="3">
    <source>
        <dbReference type="ARBA" id="ARBA00022679"/>
    </source>
</evidence>
<dbReference type="GO" id="GO:0004674">
    <property type="term" value="F:protein serine/threonine kinase activity"/>
    <property type="evidence" value="ECO:0007669"/>
    <property type="project" value="UniProtKB-KW"/>
</dbReference>
<name>A0AAW1S0E5_9CHLO</name>
<evidence type="ECO:0000256" key="8">
    <source>
        <dbReference type="ARBA" id="ARBA00048679"/>
    </source>
</evidence>
<evidence type="ECO:0000313" key="11">
    <source>
        <dbReference type="Proteomes" id="UP001445335"/>
    </source>
</evidence>
<dbReference type="Gene3D" id="3.30.200.20">
    <property type="entry name" value="Phosphorylase Kinase, domain 1"/>
    <property type="match status" value="1"/>
</dbReference>
<proteinExistence type="predicted"/>
<keyword evidence="2" id="KW-0723">Serine/threonine-protein kinase</keyword>
<organism evidence="10 11">
    <name type="scientific">Elliptochloris bilobata</name>
    <dbReference type="NCBI Taxonomy" id="381761"/>
    <lineage>
        <taxon>Eukaryota</taxon>
        <taxon>Viridiplantae</taxon>
        <taxon>Chlorophyta</taxon>
        <taxon>core chlorophytes</taxon>
        <taxon>Trebouxiophyceae</taxon>
        <taxon>Trebouxiophyceae incertae sedis</taxon>
        <taxon>Elliptochloris clade</taxon>
        <taxon>Elliptochloris</taxon>
    </lineage>
</organism>
<comment type="caution">
    <text evidence="10">The sequence shown here is derived from an EMBL/GenBank/DDBJ whole genome shotgun (WGS) entry which is preliminary data.</text>
</comment>
<dbReference type="SMART" id="SM00220">
    <property type="entry name" value="S_TKc"/>
    <property type="match status" value="1"/>
</dbReference>
<evidence type="ECO:0000259" key="9">
    <source>
        <dbReference type="PROSITE" id="PS50011"/>
    </source>
</evidence>
<dbReference type="InterPro" id="IPR000719">
    <property type="entry name" value="Prot_kinase_dom"/>
</dbReference>
<dbReference type="InterPro" id="IPR052239">
    <property type="entry name" value="Ser/Thr-specific_kinases"/>
</dbReference>
<evidence type="ECO:0000256" key="5">
    <source>
        <dbReference type="ARBA" id="ARBA00022777"/>
    </source>
</evidence>
<gene>
    <name evidence="10" type="ORF">WJX81_002545</name>
</gene>
<evidence type="ECO:0000256" key="2">
    <source>
        <dbReference type="ARBA" id="ARBA00022527"/>
    </source>
</evidence>
<dbReference type="EMBL" id="JALJOU010000016">
    <property type="protein sequence ID" value="KAK9839446.1"/>
    <property type="molecule type" value="Genomic_DNA"/>
</dbReference>
<evidence type="ECO:0000256" key="1">
    <source>
        <dbReference type="ARBA" id="ARBA00012513"/>
    </source>
</evidence>
<dbReference type="Proteomes" id="UP001445335">
    <property type="component" value="Unassembled WGS sequence"/>
</dbReference>
<protein>
    <recommendedName>
        <fullName evidence="1">non-specific serine/threonine protein kinase</fullName>
        <ecNumber evidence="1">2.7.11.1</ecNumber>
    </recommendedName>
</protein>
<keyword evidence="5" id="KW-0418">Kinase</keyword>
<evidence type="ECO:0000256" key="6">
    <source>
        <dbReference type="ARBA" id="ARBA00022840"/>
    </source>
</evidence>
<dbReference type="PROSITE" id="PS00108">
    <property type="entry name" value="PROTEIN_KINASE_ST"/>
    <property type="match status" value="1"/>
</dbReference>
<evidence type="ECO:0000313" key="10">
    <source>
        <dbReference type="EMBL" id="KAK9839446.1"/>
    </source>
</evidence>
<comment type="catalytic activity">
    <reaction evidence="7">
        <text>L-threonyl-[protein] + ATP = O-phospho-L-threonyl-[protein] + ADP + H(+)</text>
        <dbReference type="Rhea" id="RHEA:46608"/>
        <dbReference type="Rhea" id="RHEA-COMP:11060"/>
        <dbReference type="Rhea" id="RHEA-COMP:11605"/>
        <dbReference type="ChEBI" id="CHEBI:15378"/>
        <dbReference type="ChEBI" id="CHEBI:30013"/>
        <dbReference type="ChEBI" id="CHEBI:30616"/>
        <dbReference type="ChEBI" id="CHEBI:61977"/>
        <dbReference type="ChEBI" id="CHEBI:456216"/>
        <dbReference type="EC" id="2.7.11.1"/>
    </reaction>
</comment>
<keyword evidence="3" id="KW-0808">Transferase</keyword>
<sequence>MLAEGGYSFVYLVQELPTLENLHARTREFALKKVLAVTSEGLAMAQREIDVMRRLHHPCLLPLLGASITPQVDEEHGSKYLVLMLFPLYTAGSLFDELWRQAAAGTRLPLRDVLSIFLQVALGVQAMHGLQPPLAHRDVKPHNVLLEVGSTEGEDAAEALAAQPVQNDDKAVPGGGRFRAVLMDFGSARQARINVRSRAEALAAQEDAEAHCSAPYRAPELWDVASACRLDERVDIWSLGCLLYFVMHGVSPFERVLGEAGGSLALAVINGRLGWPPGDPYPEDARDLVRFCLAPDPAQRPFADAVVARAQDVLARC</sequence>
<dbReference type="PANTHER" id="PTHR45998">
    <property type="entry name" value="SERINE/THREONINE-PROTEIN KINASE 16"/>
    <property type="match status" value="1"/>
</dbReference>
<keyword evidence="11" id="KW-1185">Reference proteome</keyword>
<evidence type="ECO:0000256" key="7">
    <source>
        <dbReference type="ARBA" id="ARBA00047899"/>
    </source>
</evidence>
<reference evidence="10 11" key="1">
    <citation type="journal article" date="2024" name="Nat. Commun.">
        <title>Phylogenomics reveals the evolutionary origins of lichenization in chlorophyte algae.</title>
        <authorList>
            <person name="Puginier C."/>
            <person name="Libourel C."/>
            <person name="Otte J."/>
            <person name="Skaloud P."/>
            <person name="Haon M."/>
            <person name="Grisel S."/>
            <person name="Petersen M."/>
            <person name="Berrin J.G."/>
            <person name="Delaux P.M."/>
            <person name="Dal Grande F."/>
            <person name="Keller J."/>
        </authorList>
    </citation>
    <scope>NUCLEOTIDE SEQUENCE [LARGE SCALE GENOMIC DNA]</scope>
    <source>
        <strain evidence="10 11">SAG 245.80</strain>
    </source>
</reference>